<protein>
    <submittedName>
        <fullName evidence="1">Uncharacterized protein</fullName>
    </submittedName>
</protein>
<organism evidence="1 2">
    <name type="scientific">Xanthocytophaga agilis</name>
    <dbReference type="NCBI Taxonomy" id="3048010"/>
    <lineage>
        <taxon>Bacteria</taxon>
        <taxon>Pseudomonadati</taxon>
        <taxon>Bacteroidota</taxon>
        <taxon>Cytophagia</taxon>
        <taxon>Cytophagales</taxon>
        <taxon>Rhodocytophagaceae</taxon>
        <taxon>Xanthocytophaga</taxon>
    </lineage>
</organism>
<reference evidence="1" key="1">
    <citation type="submission" date="2023-05" db="EMBL/GenBank/DDBJ databases">
        <authorList>
            <person name="Zhang X."/>
        </authorList>
    </citation>
    <scope>NUCLEOTIDE SEQUENCE</scope>
    <source>
        <strain evidence="1">BD1B2-1</strain>
    </source>
</reference>
<dbReference type="EMBL" id="JASJOU010000001">
    <property type="protein sequence ID" value="MDJ1499373.1"/>
    <property type="molecule type" value="Genomic_DNA"/>
</dbReference>
<proteinExistence type="predicted"/>
<evidence type="ECO:0000313" key="1">
    <source>
        <dbReference type="EMBL" id="MDJ1499373.1"/>
    </source>
</evidence>
<comment type="caution">
    <text evidence="1">The sequence shown here is derived from an EMBL/GenBank/DDBJ whole genome shotgun (WGS) entry which is preliminary data.</text>
</comment>
<name>A0AAE3R1W4_9BACT</name>
<accession>A0AAE3R1W4</accession>
<keyword evidence="2" id="KW-1185">Reference proteome</keyword>
<dbReference type="Proteomes" id="UP001232063">
    <property type="component" value="Unassembled WGS sequence"/>
</dbReference>
<gene>
    <name evidence="1" type="ORF">QNI22_01880</name>
</gene>
<dbReference type="AlphaFoldDB" id="A0AAE3R1W4"/>
<evidence type="ECO:0000313" key="2">
    <source>
        <dbReference type="Proteomes" id="UP001232063"/>
    </source>
</evidence>
<sequence>MLATSIPTMPQESVRREHYVGILLAYVEAINPTDAERIEMGIVTQESLDSGRTKPVNYREEDGRYRIDFWLKGKDESGKDVRVRHSVFVKNEDARPSTVGNIQVINQQGKTAYIPQVFFEKGKSPYEDWFSAPFQRARVGEAELLHFVNAWMNKKTEDKAVVLDFASISKGNLKQLHQILQSDKASYVKIMLGVRIADDGRRFQTVFPRLVMPSWTINYERLHKELVNYLSNAQSRNDYGVTPDMAYDRKLYRLRVYDEVVTTSNSSNMMHSNMQEPISQLDLPITSMHDEDLPF</sequence>